<feature type="domain" description="DUF2281" evidence="1">
    <location>
        <begin position="3"/>
        <end position="58"/>
    </location>
</feature>
<organism evidence="2 3">
    <name type="scientific">Thermosipho ferrireducens</name>
    <dbReference type="NCBI Taxonomy" id="2571116"/>
    <lineage>
        <taxon>Bacteria</taxon>
        <taxon>Thermotogati</taxon>
        <taxon>Thermotogota</taxon>
        <taxon>Thermotogae</taxon>
        <taxon>Thermotogales</taxon>
        <taxon>Fervidobacteriaceae</taxon>
        <taxon>Thermosipho</taxon>
    </lineage>
</organism>
<sequence length="77" mass="8887">MDLIEKINRLSTMERKEVEDFVDFLLAKERKRKNSLKKIRGIIAGKISDFNAVELQHKVLEWGTGGERISPGHKHSN</sequence>
<protein>
    <submittedName>
        <fullName evidence="2">DUF2281 domain-containing protein</fullName>
    </submittedName>
</protein>
<accession>A0ABX7S793</accession>
<evidence type="ECO:0000313" key="3">
    <source>
        <dbReference type="Proteomes" id="UP000671862"/>
    </source>
</evidence>
<evidence type="ECO:0000259" key="1">
    <source>
        <dbReference type="Pfam" id="PF10047"/>
    </source>
</evidence>
<dbReference type="Pfam" id="PF10047">
    <property type="entry name" value="DUF2281"/>
    <property type="match status" value="1"/>
</dbReference>
<gene>
    <name evidence="2" type="ORF">JYK00_02795</name>
</gene>
<reference evidence="2 3" key="1">
    <citation type="submission" date="2021-03" db="EMBL/GenBank/DDBJ databases">
        <title>Thermosipho ferrireducens sp.nov., an anaerobic thermophilic iron-reducing bacterium isolated from a deep-sea hydrothermal sulfide deposits.</title>
        <authorList>
            <person name="Zeng X."/>
            <person name="Chen Y."/>
            <person name="Shao Z."/>
        </authorList>
    </citation>
    <scope>NUCLEOTIDE SEQUENCE [LARGE SCALE GENOMIC DNA]</scope>
    <source>
        <strain evidence="2 3">JL129W03</strain>
    </source>
</reference>
<name>A0ABX7S793_9BACT</name>
<keyword evidence="3" id="KW-1185">Reference proteome</keyword>
<dbReference type="InterPro" id="IPR018739">
    <property type="entry name" value="DUF2281"/>
</dbReference>
<dbReference type="Proteomes" id="UP000671862">
    <property type="component" value="Chromosome"/>
</dbReference>
<proteinExistence type="predicted"/>
<evidence type="ECO:0000313" key="2">
    <source>
        <dbReference type="EMBL" id="QTA38469.1"/>
    </source>
</evidence>
<dbReference type="EMBL" id="CP071446">
    <property type="protein sequence ID" value="QTA38469.1"/>
    <property type="molecule type" value="Genomic_DNA"/>
</dbReference>
<dbReference type="RefSeq" id="WP_207567186.1">
    <property type="nucleotide sequence ID" value="NZ_CP071446.1"/>
</dbReference>